<evidence type="ECO:0008006" key="2">
    <source>
        <dbReference type="Google" id="ProtNLM"/>
    </source>
</evidence>
<accession>A0A7S1BHY7</accession>
<dbReference type="Gene3D" id="3.40.30.10">
    <property type="entry name" value="Glutaredoxin"/>
    <property type="match status" value="1"/>
</dbReference>
<dbReference type="InterPro" id="IPR052473">
    <property type="entry name" value="mtLSU_mL53"/>
</dbReference>
<gene>
    <name evidence="1" type="ORF">CHYS00102_LOCUS14961</name>
</gene>
<dbReference type="EMBL" id="HBFR01020788">
    <property type="protein sequence ID" value="CAD8887763.1"/>
    <property type="molecule type" value="Transcribed_RNA"/>
</dbReference>
<dbReference type="PANTHER" id="PTHR33618:SF1">
    <property type="entry name" value="LARGE RIBOSOMAL SUBUNIT PROTEIN ML53"/>
    <property type="match status" value="1"/>
</dbReference>
<sequence>MPRLSKDVCTRLIKYVKSVNVTYNACDQFAKSSKVFLVNIDIPRFKKSNPKLIIDSERKLMPATPEVDVKFVDGSELNFDGSLFTAEEMMGDLMSHAEDIDSEYESSGKSID</sequence>
<protein>
    <recommendedName>
        <fullName evidence="2">Ribosomal protein/NADH dehydrogenase domain-containing protein</fullName>
    </recommendedName>
</protein>
<name>A0A7S1BHY7_9STRA</name>
<evidence type="ECO:0000313" key="1">
    <source>
        <dbReference type="EMBL" id="CAD8887763.1"/>
    </source>
</evidence>
<dbReference type="GO" id="GO:0005762">
    <property type="term" value="C:mitochondrial large ribosomal subunit"/>
    <property type="evidence" value="ECO:0007669"/>
    <property type="project" value="TreeGrafter"/>
</dbReference>
<dbReference type="PANTHER" id="PTHR33618">
    <property type="entry name" value="39S RIBOSOMAL PROTEIN L53, MITOCHONDRIAL"/>
    <property type="match status" value="1"/>
</dbReference>
<organism evidence="1">
    <name type="scientific">Corethron hystrix</name>
    <dbReference type="NCBI Taxonomy" id="216773"/>
    <lineage>
        <taxon>Eukaryota</taxon>
        <taxon>Sar</taxon>
        <taxon>Stramenopiles</taxon>
        <taxon>Ochrophyta</taxon>
        <taxon>Bacillariophyta</taxon>
        <taxon>Coscinodiscophyceae</taxon>
        <taxon>Corethrophycidae</taxon>
        <taxon>Corethrales</taxon>
        <taxon>Corethraceae</taxon>
        <taxon>Corethron</taxon>
    </lineage>
</organism>
<dbReference type="AlphaFoldDB" id="A0A7S1BHY7"/>
<reference evidence="1" key="1">
    <citation type="submission" date="2021-01" db="EMBL/GenBank/DDBJ databases">
        <authorList>
            <person name="Corre E."/>
            <person name="Pelletier E."/>
            <person name="Niang G."/>
            <person name="Scheremetjew M."/>
            <person name="Finn R."/>
            <person name="Kale V."/>
            <person name="Holt S."/>
            <person name="Cochrane G."/>
            <person name="Meng A."/>
            <person name="Brown T."/>
            <person name="Cohen L."/>
        </authorList>
    </citation>
    <scope>NUCLEOTIDE SEQUENCE</scope>
    <source>
        <strain evidence="1">308</strain>
    </source>
</reference>
<proteinExistence type="predicted"/>